<keyword evidence="3" id="KW-0813">Transport</keyword>
<evidence type="ECO:0000256" key="4">
    <source>
        <dbReference type="ARBA" id="ARBA00022475"/>
    </source>
</evidence>
<dbReference type="GO" id="GO:0033214">
    <property type="term" value="P:siderophore-iron import into cell"/>
    <property type="evidence" value="ECO:0007669"/>
    <property type="project" value="TreeGrafter"/>
</dbReference>
<sequence length="358" mass="36850">MPGPPARADEPTAADPTAAAYRGLAGRRRLHALVLLAVALACLAADILLGPSGLTLSDLFTALLSPDAADASTRVIVWDIRLPQAAMAALVGAALGLAGAEMQTILNNPLASPYTLGVSSAAALGASLAIVLQTGVPGLPLDWLVPVNAFLFAALCGLLLDAVARRRGIGTAAIVLFGVALVFSFNALTSLIQFVASAQALQNLVFWTLGSMTRANWGTVALMAVALAAALPFALSQAWRLTALRLGEERAASFGVDVRRVRLGAIARVSVLSGLAVAFVGTIGFIGLVAPHIARRLFGEDHRYFLPGSALTGALILSAASLLSKNLLDGVIVPVGILTALVGVPFFMAVLLRRQASL</sequence>
<evidence type="ECO:0000313" key="9">
    <source>
        <dbReference type="EMBL" id="OZI55616.1"/>
    </source>
</evidence>
<feature type="transmembrane region" description="Helical" evidence="8">
    <location>
        <begin position="82"/>
        <end position="100"/>
    </location>
</feature>
<evidence type="ECO:0000313" key="10">
    <source>
        <dbReference type="Proteomes" id="UP000216913"/>
    </source>
</evidence>
<dbReference type="Gene3D" id="1.10.3470.10">
    <property type="entry name" value="ABC transporter involved in vitamin B12 uptake, BtuC"/>
    <property type="match status" value="1"/>
</dbReference>
<comment type="similarity">
    <text evidence="2">Belongs to the binding-protein-dependent transport system permease family. FecCD subfamily.</text>
</comment>
<organism evidence="9 10">
    <name type="scientific">Bordetella genomosp. 5</name>
    <dbReference type="NCBI Taxonomy" id="1395608"/>
    <lineage>
        <taxon>Bacteria</taxon>
        <taxon>Pseudomonadati</taxon>
        <taxon>Pseudomonadota</taxon>
        <taxon>Betaproteobacteria</taxon>
        <taxon>Burkholderiales</taxon>
        <taxon>Alcaligenaceae</taxon>
        <taxon>Bordetella</taxon>
    </lineage>
</organism>
<keyword evidence="7 8" id="KW-0472">Membrane</keyword>
<dbReference type="PANTHER" id="PTHR30472">
    <property type="entry name" value="FERRIC ENTEROBACTIN TRANSPORT SYSTEM PERMEASE PROTEIN"/>
    <property type="match status" value="1"/>
</dbReference>
<comment type="subcellular location">
    <subcellularLocation>
        <location evidence="1">Cell membrane</location>
        <topology evidence="1">Multi-pass membrane protein</topology>
    </subcellularLocation>
</comment>
<feature type="transmembrane region" description="Helical" evidence="8">
    <location>
        <begin position="269"/>
        <end position="293"/>
    </location>
</feature>
<dbReference type="GO" id="GO:0022857">
    <property type="term" value="F:transmembrane transporter activity"/>
    <property type="evidence" value="ECO:0007669"/>
    <property type="project" value="InterPro"/>
</dbReference>
<keyword evidence="4" id="KW-1003">Cell membrane</keyword>
<dbReference type="RefSeq" id="WP_094798671.1">
    <property type="nucleotide sequence ID" value="NZ_NEVP01000001.1"/>
</dbReference>
<name>A0A261U0X8_9BORD</name>
<evidence type="ECO:0000256" key="1">
    <source>
        <dbReference type="ARBA" id="ARBA00004651"/>
    </source>
</evidence>
<dbReference type="InterPro" id="IPR037294">
    <property type="entry name" value="ABC_BtuC-like"/>
</dbReference>
<dbReference type="Pfam" id="PF01032">
    <property type="entry name" value="FecCD"/>
    <property type="match status" value="1"/>
</dbReference>
<feature type="transmembrane region" description="Helical" evidence="8">
    <location>
        <begin position="331"/>
        <end position="352"/>
    </location>
</feature>
<evidence type="ECO:0000256" key="7">
    <source>
        <dbReference type="ARBA" id="ARBA00023136"/>
    </source>
</evidence>
<dbReference type="OrthoDB" id="9782305at2"/>
<dbReference type="SUPFAM" id="SSF81345">
    <property type="entry name" value="ABC transporter involved in vitamin B12 uptake, BtuC"/>
    <property type="match status" value="1"/>
</dbReference>
<proteinExistence type="inferred from homology"/>
<dbReference type="Proteomes" id="UP000216913">
    <property type="component" value="Unassembled WGS sequence"/>
</dbReference>
<evidence type="ECO:0000256" key="3">
    <source>
        <dbReference type="ARBA" id="ARBA00022448"/>
    </source>
</evidence>
<feature type="transmembrane region" description="Helical" evidence="8">
    <location>
        <begin position="215"/>
        <end position="235"/>
    </location>
</feature>
<feature type="transmembrane region" description="Helical" evidence="8">
    <location>
        <begin position="112"/>
        <end position="131"/>
    </location>
</feature>
<dbReference type="FunFam" id="1.10.3470.10:FF:000001">
    <property type="entry name" value="Vitamin B12 ABC transporter permease BtuC"/>
    <property type="match status" value="1"/>
</dbReference>
<evidence type="ECO:0000256" key="6">
    <source>
        <dbReference type="ARBA" id="ARBA00022989"/>
    </source>
</evidence>
<dbReference type="AlphaFoldDB" id="A0A261U0X8"/>
<feature type="transmembrane region" description="Helical" evidence="8">
    <location>
        <begin position="305"/>
        <end position="324"/>
    </location>
</feature>
<feature type="transmembrane region" description="Helical" evidence="8">
    <location>
        <begin position="172"/>
        <end position="195"/>
    </location>
</feature>
<keyword evidence="6 8" id="KW-1133">Transmembrane helix</keyword>
<keyword evidence="5 8" id="KW-0812">Transmembrane</keyword>
<evidence type="ECO:0000256" key="5">
    <source>
        <dbReference type="ARBA" id="ARBA00022692"/>
    </source>
</evidence>
<dbReference type="GO" id="GO:0005886">
    <property type="term" value="C:plasma membrane"/>
    <property type="evidence" value="ECO:0007669"/>
    <property type="project" value="UniProtKB-SubCell"/>
</dbReference>
<keyword evidence="10" id="KW-1185">Reference proteome</keyword>
<feature type="transmembrane region" description="Helical" evidence="8">
    <location>
        <begin position="143"/>
        <end position="160"/>
    </location>
</feature>
<accession>A0A261U0X8</accession>
<dbReference type="CDD" id="cd06550">
    <property type="entry name" value="TM_ABC_iron-siderophores_like"/>
    <property type="match status" value="1"/>
</dbReference>
<comment type="caution">
    <text evidence="9">The sequence shown here is derived from an EMBL/GenBank/DDBJ whole genome shotgun (WGS) entry which is preliminary data.</text>
</comment>
<evidence type="ECO:0000256" key="8">
    <source>
        <dbReference type="SAM" id="Phobius"/>
    </source>
</evidence>
<gene>
    <name evidence="9" type="ORF">CAL25_04315</name>
</gene>
<dbReference type="EMBL" id="NEVP01000001">
    <property type="protein sequence ID" value="OZI55616.1"/>
    <property type="molecule type" value="Genomic_DNA"/>
</dbReference>
<dbReference type="InterPro" id="IPR000522">
    <property type="entry name" value="ABC_transptr_permease_BtuC"/>
</dbReference>
<dbReference type="PANTHER" id="PTHR30472:SF25">
    <property type="entry name" value="ABC TRANSPORTER PERMEASE PROTEIN MJ0876-RELATED"/>
    <property type="match status" value="1"/>
</dbReference>
<evidence type="ECO:0000256" key="2">
    <source>
        <dbReference type="ARBA" id="ARBA00007935"/>
    </source>
</evidence>
<feature type="transmembrane region" description="Helical" evidence="8">
    <location>
        <begin position="30"/>
        <end position="49"/>
    </location>
</feature>
<reference evidence="9 10" key="1">
    <citation type="submission" date="2017-05" db="EMBL/GenBank/DDBJ databases">
        <title>Complete and WGS of Bordetella genogroups.</title>
        <authorList>
            <person name="Spilker T."/>
            <person name="LiPuma J."/>
        </authorList>
    </citation>
    <scope>NUCLEOTIDE SEQUENCE [LARGE SCALE GENOMIC DNA]</scope>
    <source>
        <strain evidence="9 10">AU10456</strain>
    </source>
</reference>
<protein>
    <submittedName>
        <fullName evidence="9">Iron-siderophore ABC transporter permease</fullName>
    </submittedName>
</protein>